<organism evidence="1 2">
    <name type="scientific">Panagrolaimus sp. PS1159</name>
    <dbReference type="NCBI Taxonomy" id="55785"/>
    <lineage>
        <taxon>Eukaryota</taxon>
        <taxon>Metazoa</taxon>
        <taxon>Ecdysozoa</taxon>
        <taxon>Nematoda</taxon>
        <taxon>Chromadorea</taxon>
        <taxon>Rhabditida</taxon>
        <taxon>Tylenchina</taxon>
        <taxon>Panagrolaimomorpha</taxon>
        <taxon>Panagrolaimoidea</taxon>
        <taxon>Panagrolaimidae</taxon>
        <taxon>Panagrolaimus</taxon>
    </lineage>
</organism>
<name>A0AC35EWY6_9BILA</name>
<dbReference type="Proteomes" id="UP000887580">
    <property type="component" value="Unplaced"/>
</dbReference>
<dbReference type="WBParaSite" id="PS1159_v2.g1153.t1">
    <property type="protein sequence ID" value="PS1159_v2.g1153.t1"/>
    <property type="gene ID" value="PS1159_v2.g1153"/>
</dbReference>
<accession>A0AC35EWY6</accession>
<protein>
    <submittedName>
        <fullName evidence="2">Uncharacterized protein</fullName>
    </submittedName>
</protein>
<evidence type="ECO:0000313" key="1">
    <source>
        <dbReference type="Proteomes" id="UP000887580"/>
    </source>
</evidence>
<reference evidence="2" key="1">
    <citation type="submission" date="2022-11" db="UniProtKB">
        <authorList>
            <consortium name="WormBaseParasite"/>
        </authorList>
    </citation>
    <scope>IDENTIFICATION</scope>
</reference>
<proteinExistence type="predicted"/>
<sequence>MKLNDAYIVCSDVANNSSLELFVTQSLAPDDLVPFILYDSNGTDPTTFVSDLLSDSYFEPFNSAISVPRSIKSKSNCFTLWSQTDKPTYATVLFKVPSAQNENCLQTNNVYEAGTSKEIFASAGDDSCEIIILSWKSGFDIQSITTSTNKSYILKSPFNQNVFLNSEGNNTRINLVLYTPALSIVIPTNSSITIKPDVFEGPYIIEKTGCQYHKKGIISSPNFAGITNAMYDTFAYNTSFDRSNTIKFDINISKMSNVILYYGDNKSYTFTKNETFIFESDYFYIEFDEKNSGNNSFLIEYSLSSILNANYIKNITFNDINPYYTILTDDIAINDAMIFCSTKNDTEVFITGESSESDFYVYDTPAKTEISFDTCFDFPSSPPSNTVPFSIQSSKGCIILYKWKNESNTARIFARQAANCVSNSNVFQLTDDSNVVTSTASSKGSCEMVILASTHLNLSSISISIEKLENVQSGSLTFKSVMTKKELFSINASDIQYWMNFGIFTHGLIISIPKNNELTLTGKTEIDAYHIVKNGCQHIQKGVLISPNLNGLNSSLFENEVLYNSTLVQNNTMNFTVNMLSGNETVELFYSENSTLLSENETLSVVANGFFLFVNNTLTSSSNDFIITYILTSNIYPNYNYIDLSDDNPYYLTFLNEIPVNNGTIVCGLPDDVDIHVTDGTYDSFCLYDSMDLENNVEFPTSFSSISAKSGCFHLYRANNNTPPITALIRSISSQSKDCENTNNVFQSTEAPNDLSATSKGNGSCEVIILASKYTPFTTISINTIGEMQSDSLILKSTINSKQIAEIPAQDAKYWMNFGIHSYALTAIIPQDSTVSINTNVQRNGYNIQKGACQYIQKGVIVSPGYTGMKYSDYVEVLYKSEFFQSNNMEFNAIEVSEKDEVTIRYDQTFIQYWQSNGTFSINAQKNFSVQVFKNGNVPTSDFLIEYTLTSNINLNSNTIDLNENETYYLGLLDDIPINNSIVVCAGDQNTELFITNAKYDSFCLYDSSALENNIKVGFGITSESECFHLYRWNKNDTTAVVFIRSKADQAKNCKDANNVFQVGTKATTTAEGNGICEMIILGGNYNEMSGILITDMSSNGDGNMTLKSPVNNKLIYEMAVQDAKYWKTSGFYTYALSIDITANSDLTVNTKAQNGPYNIQKQGCDHIYKGLIASPAFTGSNYSIVDKIYVVKVDREHTVILNVLKMSENDIVILEYFNVDGNHTTEILKNSYNFTTDIGFNITMNKTNAESDGFLIQYILTSNIYPNSKTVYLSEEMPYYLSLLENINVNDLIIVCVINYTDSNVNLENYELLLTTGSKQDFWLHDSTDLENCVNFPSAFGNFGKMSLTRGCLNIYRFAKSNTLNTATIMIREIEIHSKNCKFGGSFTTNVFQISNTLSIPTVEATENGSCEMIVFAPSYDTTTSISVDSIYRLHTYNVSLQSSTLKHTLLDVSAAETFKWQGFGIFTNALTVIVPQKNIVVLKSHVGNGAYNITKYMDGQRGIMTTPAYTGGLASTDISHFYDIKNTYNITVDIKVLDFLGSPFVVFQSQNDDKWINSTLTANGTTITQNASSFGLYESEKRGEGILLEYSFNDFFHPNFINYTLDSTNSTYPLWLDDMNVNDALTVCSSNGPLTIQVTSTNNKDALGKYRLFDSTALLNFATDLGAISSSSFSQGYMPGNFTSKSGCFTLYREPGNLTYATALFSIPSIQSKNCISEGNILQTQNPSSNDIFLFQVGASSGGPCEMIILSSQSPLPLISIENVSVSPDTNFIFKSLINQKQLFNLSSNDAPAFKKVGIYTYALSVIIQPGKIMNMLAYNSQGPYTITSDISTEKGIMASPSFNGILGASLNPLYKIASDASLSLSISVKSLDGSLIMQNGNGNTTLQNGNTTKNQGTNFNFFFINSNNANSGFLMEYTIEKTITPPSDNSGSEKIILDISVICVISFISLISKIFI</sequence>
<evidence type="ECO:0000313" key="2">
    <source>
        <dbReference type="WBParaSite" id="PS1159_v2.g1153.t1"/>
    </source>
</evidence>